<evidence type="ECO:0000313" key="3">
    <source>
        <dbReference type="EMBL" id="QSX79590.1"/>
    </source>
</evidence>
<keyword evidence="4" id="KW-1185">Reference proteome</keyword>
<feature type="domain" description="LTD" evidence="2">
    <location>
        <begin position="20"/>
        <end position="148"/>
    </location>
</feature>
<evidence type="ECO:0000259" key="2">
    <source>
        <dbReference type="PROSITE" id="PS51841"/>
    </source>
</evidence>
<dbReference type="InterPro" id="IPR001434">
    <property type="entry name" value="OmcB-like_DUF11"/>
</dbReference>
<name>A0A974Y343_9GAMM</name>
<evidence type="ECO:0000313" key="4">
    <source>
        <dbReference type="Proteomes" id="UP000639274"/>
    </source>
</evidence>
<dbReference type="Proteomes" id="UP000639274">
    <property type="component" value="Chromosome"/>
</dbReference>
<evidence type="ECO:0000256" key="1">
    <source>
        <dbReference type="SAM" id="SignalP"/>
    </source>
</evidence>
<dbReference type="PANTHER" id="PTHR42834">
    <property type="entry name" value="ENDONUCLEASE/EXONUCLEASE/PHOSPHATASE FAMILY PROTEIN (AFU_ORTHOLOGUE AFUA_3G09210)"/>
    <property type="match status" value="1"/>
</dbReference>
<dbReference type="KEGG" id="lsf:I8J32_007005"/>
<dbReference type="PROSITE" id="PS51841">
    <property type="entry name" value="LTD"/>
    <property type="match status" value="1"/>
</dbReference>
<dbReference type="InterPro" id="IPR001322">
    <property type="entry name" value="Lamin_tail_dom"/>
</dbReference>
<dbReference type="RefSeq" id="WP_207526839.1">
    <property type="nucleotide sequence ID" value="NZ_CP071518.1"/>
</dbReference>
<gene>
    <name evidence="3" type="ORF">I8J32_007005</name>
</gene>
<organism evidence="3 4">
    <name type="scientific">Agrilutibacter solisilvae</name>
    <dbReference type="NCBI Taxonomy" id="2763317"/>
    <lineage>
        <taxon>Bacteria</taxon>
        <taxon>Pseudomonadati</taxon>
        <taxon>Pseudomonadota</taxon>
        <taxon>Gammaproteobacteria</taxon>
        <taxon>Lysobacterales</taxon>
        <taxon>Lysobacteraceae</taxon>
        <taxon>Agrilutibacter</taxon>
    </lineage>
</organism>
<proteinExistence type="predicted"/>
<dbReference type="Pfam" id="PF01345">
    <property type="entry name" value="DUF11"/>
    <property type="match status" value="1"/>
</dbReference>
<dbReference type="InterPro" id="IPR013783">
    <property type="entry name" value="Ig-like_fold"/>
</dbReference>
<dbReference type="PANTHER" id="PTHR42834:SF1">
    <property type="entry name" value="ENDONUCLEASE_EXONUCLEASE_PHOSPHATASE FAMILY PROTEIN (AFU_ORTHOLOGUE AFUA_3G09210)"/>
    <property type="match status" value="1"/>
</dbReference>
<dbReference type="EMBL" id="CP071518">
    <property type="protein sequence ID" value="QSX79590.1"/>
    <property type="molecule type" value="Genomic_DNA"/>
</dbReference>
<protein>
    <submittedName>
        <fullName evidence="3">Lamin tail domain-containing protein</fullName>
    </submittedName>
</protein>
<dbReference type="Pfam" id="PF00932">
    <property type="entry name" value="LTD"/>
    <property type="match status" value="1"/>
</dbReference>
<keyword evidence="1" id="KW-0732">Signal</keyword>
<reference evidence="3 4" key="1">
    <citation type="submission" date="2021-03" db="EMBL/GenBank/DDBJ databases">
        <title>Lysobacter sp. nov. isolated from soil of gangwondo yeongwol, south Korea.</title>
        <authorList>
            <person name="Kim K.R."/>
            <person name="Kim K.H."/>
            <person name="Jeon C.O."/>
        </authorList>
    </citation>
    <scope>NUCLEOTIDE SEQUENCE [LARGE SCALE GENOMIC DNA]</scope>
    <source>
        <strain evidence="3 4">R19</strain>
    </source>
</reference>
<dbReference type="CDD" id="cd04486">
    <property type="entry name" value="YhcR_OBF_like"/>
    <property type="match status" value="1"/>
</dbReference>
<dbReference type="Gene3D" id="2.60.40.10">
    <property type="entry name" value="Immunoglobulins"/>
    <property type="match status" value="1"/>
</dbReference>
<dbReference type="SUPFAM" id="SSF56219">
    <property type="entry name" value="DNase I-like"/>
    <property type="match status" value="1"/>
</dbReference>
<dbReference type="Gene3D" id="3.60.10.10">
    <property type="entry name" value="Endonuclease/exonuclease/phosphatase"/>
    <property type="match status" value="1"/>
</dbReference>
<accession>A0A974Y343</accession>
<feature type="chain" id="PRO_5037286486" evidence="1">
    <location>
        <begin position="25"/>
        <end position="1074"/>
    </location>
</feature>
<dbReference type="InterPro" id="IPR036691">
    <property type="entry name" value="Endo/exonu/phosph_ase_sf"/>
</dbReference>
<feature type="signal peptide" evidence="1">
    <location>
        <begin position="1"/>
        <end position="24"/>
    </location>
</feature>
<dbReference type="AlphaFoldDB" id="A0A974Y343"/>
<sequence>MNKYVGRLVWAAVAGIAPITGAHAQVVVSQVYGGGGNSGATLKSDFIELRNNGATAVNLAGWSVQYASAAGTSWTRTNLAGTIAAGGYYLIKQADGTGGTVTLPTPDATGTIAMSGTAGKIALVSNATTLSGACPLGGAVVDFVGFGTAATCAETAPTATLSNTTAAVRNGNGAVDTQNNQADFAVLAPNPRNSGTVVEPPVQALALTIAQIQGDGLRSAHVDKLVVTEGIVTARKFNNGFFLQSVTGDGNAATSEAVFVFTGSAPPATAAVGNRVRVTAKVEEFIPATGPHQLTITELSAPTIEVLATGETLPAPVELTAGDLGPGAQPATLERFEAMRVSVASAVVVGASEGRIDEDDATASSDGVFYVTLPDVATPFREPGIPALDVTPIPAGKNPPRFDTNPERLMVRSRGQIDALPLSVDNRAQVSGLLGVLDYFSGTWAMLPDTATPPQVSGGMAPTAVADAPYEAVTVGGFNLLRFFDEVADGNGAPTLKPEALDKRLTKTSAAICDYLKAPDILGVVEVENARVLQMLSDRLQATCTRAPAYVPYLVPGNDVGGINVGFLVASRDNGAGVARVEVLGVTQFGKDATLLNPNGSTDLLNDRPPLLLRARVHQDNGASYPITVVINHLRSLNGVDGLGAGSGGWASEGARVRAKRGAQAAYLAGLVEQLQQANPAEKIVLLGDFNTFEFNDGYVDVLGIVRGEEAAADQVLDYVDSPLTTPLVDGSQLIADPAQRYSYVFEGNAQTLDHALVNQSLLADALAVDVDHARINADFGVDNYADMSVPVRVSDHDPVRVAIAVPAFRSADLSVALATSTPAVHVGQTARYTLDVANAGPSAAASTAVALVFDARVAPAVTAPAGWTCAAPVQDPATTTVTCTIATLATGAGARLDVAVLVPDAIGGGALRLGVAVNSVLTDRHNGDNQAAVSVAVDAQANLWLSLSGPAKKLHYGRLEPFVVLLGNRGPDAAWQPVVTLRGDAPAANVAFVAPPGWTCGVDGDDHDFALTCRASGVVAAGSLRGLGVALRIPARSDSTQFLTLDASVASTTPDADTADNQAQYRNRIVGVP</sequence>